<dbReference type="InterPro" id="IPR003346">
    <property type="entry name" value="Transposase_20"/>
</dbReference>
<evidence type="ECO:0000259" key="1">
    <source>
        <dbReference type="Pfam" id="PF02371"/>
    </source>
</evidence>
<dbReference type="Proteomes" id="UP000464954">
    <property type="component" value="Chromosome"/>
</dbReference>
<proteinExistence type="predicted"/>
<accession>A0A6P1M6U3</accession>
<dbReference type="AlphaFoldDB" id="A0A6P1M6U3"/>
<dbReference type="PANTHER" id="PTHR33055">
    <property type="entry name" value="TRANSPOSASE FOR INSERTION SEQUENCE ELEMENT IS1111A"/>
    <property type="match status" value="1"/>
</dbReference>
<dbReference type="RefSeq" id="WP_160627323.1">
    <property type="nucleotide sequence ID" value="NZ_CP047593.1"/>
</dbReference>
<keyword evidence="3" id="KW-1185">Reference proteome</keyword>
<name>A0A6P1M6U3_9BACT</name>
<sequence>MTRKRFQPRIYQAAGVTDHEDAQIISSFPATGRVFAPRLIAALGTDRERFGSALDLENYSGMAPVTERSGKSEWIHRRWKCSNFIRQSFHEWAGETTKHSIWARAFYIQARERGMGHHQAVRALAYKWIRILYKCWKERVPYDELHYLSVLKKRGSNLWKIIAEHPDAIRLNGPIESQFLC</sequence>
<reference evidence="2 3" key="1">
    <citation type="submission" date="2020-01" db="EMBL/GenBank/DDBJ databases">
        <title>Ponticoccus aerotolerans gen. nov., sp. nov., an anaerobic bacterium and proposal of Ponticoccusceae fam. nov., Ponticoccusles ord. nov. and Ponticoccuse classis nov. in the phylum Kiritimatiellaeota.</title>
        <authorList>
            <person name="Zhou L.Y."/>
            <person name="Du Z.J."/>
        </authorList>
    </citation>
    <scope>NUCLEOTIDE SEQUENCE [LARGE SCALE GENOMIC DNA]</scope>
    <source>
        <strain evidence="2 3">S-5007</strain>
    </source>
</reference>
<evidence type="ECO:0000313" key="2">
    <source>
        <dbReference type="EMBL" id="QHI68723.1"/>
    </source>
</evidence>
<dbReference type="GO" id="GO:0006313">
    <property type="term" value="P:DNA transposition"/>
    <property type="evidence" value="ECO:0007669"/>
    <property type="project" value="InterPro"/>
</dbReference>
<protein>
    <submittedName>
        <fullName evidence="2">Transposase</fullName>
    </submittedName>
</protein>
<dbReference type="EMBL" id="CP047593">
    <property type="protein sequence ID" value="QHI68723.1"/>
    <property type="molecule type" value="Genomic_DNA"/>
</dbReference>
<evidence type="ECO:0000313" key="3">
    <source>
        <dbReference type="Proteomes" id="UP000464954"/>
    </source>
</evidence>
<dbReference type="GO" id="GO:0003677">
    <property type="term" value="F:DNA binding"/>
    <property type="evidence" value="ECO:0007669"/>
    <property type="project" value="InterPro"/>
</dbReference>
<organism evidence="2 3">
    <name type="scientific">Tichowtungia aerotolerans</name>
    <dbReference type="NCBI Taxonomy" id="2697043"/>
    <lineage>
        <taxon>Bacteria</taxon>
        <taxon>Pseudomonadati</taxon>
        <taxon>Kiritimatiellota</taxon>
        <taxon>Tichowtungiia</taxon>
        <taxon>Tichowtungiales</taxon>
        <taxon>Tichowtungiaceae</taxon>
        <taxon>Tichowtungia</taxon>
    </lineage>
</organism>
<dbReference type="GO" id="GO:0004803">
    <property type="term" value="F:transposase activity"/>
    <property type="evidence" value="ECO:0007669"/>
    <property type="project" value="InterPro"/>
</dbReference>
<gene>
    <name evidence="2" type="ORF">GT409_04425</name>
</gene>
<dbReference type="InterPro" id="IPR047650">
    <property type="entry name" value="Transpos_IS110"/>
</dbReference>
<dbReference type="KEGG" id="taer:GT409_04425"/>
<feature type="domain" description="Transposase IS116/IS110/IS902 C-terminal" evidence="1">
    <location>
        <begin position="22"/>
        <end position="107"/>
    </location>
</feature>
<dbReference type="Pfam" id="PF02371">
    <property type="entry name" value="Transposase_20"/>
    <property type="match status" value="1"/>
</dbReference>
<dbReference type="PANTHER" id="PTHR33055:SF3">
    <property type="entry name" value="PUTATIVE TRANSPOSASE FOR IS117-RELATED"/>
    <property type="match status" value="1"/>
</dbReference>